<dbReference type="EMBL" id="JAGSOJ010000006">
    <property type="protein sequence ID" value="MCM1992418.1"/>
    <property type="molecule type" value="Genomic_DNA"/>
</dbReference>
<accession>A0A9J6P6E9</accession>
<protein>
    <recommendedName>
        <fullName evidence="4">ATP-cone domain-containing protein</fullName>
    </recommendedName>
</protein>
<evidence type="ECO:0000256" key="1">
    <source>
        <dbReference type="ARBA" id="ARBA00022741"/>
    </source>
</evidence>
<keyword evidence="1 3" id="KW-0547">Nucleotide-binding</keyword>
<evidence type="ECO:0000313" key="5">
    <source>
        <dbReference type="EMBL" id="MCM1992418.1"/>
    </source>
</evidence>
<reference evidence="5" key="1">
    <citation type="journal article" date="2021" name="mSystems">
        <title>Bacteria and Archaea Synergistically Convert Glycine Betaine to Biogenic Methane in the Formosa Cold Seep of the South China Sea.</title>
        <authorList>
            <person name="Li L."/>
            <person name="Zhang W."/>
            <person name="Zhang S."/>
            <person name="Song L."/>
            <person name="Sun Q."/>
            <person name="Zhang H."/>
            <person name="Xiang H."/>
            <person name="Dong X."/>
        </authorList>
    </citation>
    <scope>NUCLEOTIDE SEQUENCE</scope>
    <source>
        <strain evidence="5">ZWT</strain>
    </source>
</reference>
<proteinExistence type="predicted"/>
<sequence>MKVLKRNGSVQDFSIDKVKTSIRNAAEDTHKPITDGDVEILSRGIERRLESLMREEITSNDIFENTLLVLMKYRFYNLAKEYREGAMDR</sequence>
<dbReference type="GO" id="GO:0005524">
    <property type="term" value="F:ATP binding"/>
    <property type="evidence" value="ECO:0007669"/>
    <property type="project" value="UniProtKB-UniRule"/>
</dbReference>
<reference evidence="5" key="2">
    <citation type="submission" date="2021-04" db="EMBL/GenBank/DDBJ databases">
        <authorList>
            <person name="Dong X."/>
        </authorList>
    </citation>
    <scope>NUCLEOTIDE SEQUENCE</scope>
    <source>
        <strain evidence="5">ZWT</strain>
    </source>
</reference>
<evidence type="ECO:0000256" key="2">
    <source>
        <dbReference type="ARBA" id="ARBA00022840"/>
    </source>
</evidence>
<evidence type="ECO:0000256" key="3">
    <source>
        <dbReference type="PROSITE-ProRule" id="PRU00492"/>
    </source>
</evidence>
<organism evidence="5 6">
    <name type="scientific">Oceanirhabdus seepicola</name>
    <dbReference type="NCBI Taxonomy" id="2828781"/>
    <lineage>
        <taxon>Bacteria</taxon>
        <taxon>Bacillati</taxon>
        <taxon>Bacillota</taxon>
        <taxon>Clostridia</taxon>
        <taxon>Eubacteriales</taxon>
        <taxon>Clostridiaceae</taxon>
        <taxon>Oceanirhabdus</taxon>
    </lineage>
</organism>
<dbReference type="InterPro" id="IPR005144">
    <property type="entry name" value="ATP-cone_dom"/>
</dbReference>
<gene>
    <name evidence="5" type="ORF">KDK92_22120</name>
</gene>
<name>A0A9J6P6E9_9CLOT</name>
<evidence type="ECO:0000259" key="4">
    <source>
        <dbReference type="PROSITE" id="PS51161"/>
    </source>
</evidence>
<dbReference type="AlphaFoldDB" id="A0A9J6P6E9"/>
<evidence type="ECO:0000313" key="6">
    <source>
        <dbReference type="Proteomes" id="UP001056429"/>
    </source>
</evidence>
<comment type="caution">
    <text evidence="5">The sequence shown here is derived from an EMBL/GenBank/DDBJ whole genome shotgun (WGS) entry which is preliminary data.</text>
</comment>
<dbReference type="Pfam" id="PF03477">
    <property type="entry name" value="ATP-cone"/>
    <property type="match status" value="1"/>
</dbReference>
<dbReference type="PROSITE" id="PS51161">
    <property type="entry name" value="ATP_CONE"/>
    <property type="match status" value="1"/>
</dbReference>
<dbReference type="RefSeq" id="WP_250861584.1">
    <property type="nucleotide sequence ID" value="NZ_JAGSOJ010000006.1"/>
</dbReference>
<feature type="domain" description="ATP-cone" evidence="4">
    <location>
        <begin position="1"/>
        <end position="89"/>
    </location>
</feature>
<keyword evidence="6" id="KW-1185">Reference proteome</keyword>
<keyword evidence="2 3" id="KW-0067">ATP-binding</keyword>
<dbReference type="Proteomes" id="UP001056429">
    <property type="component" value="Unassembled WGS sequence"/>
</dbReference>